<feature type="region of interest" description="Disordered" evidence="1">
    <location>
        <begin position="1"/>
        <end position="33"/>
    </location>
</feature>
<evidence type="ECO:0000256" key="1">
    <source>
        <dbReference type="SAM" id="MobiDB-lite"/>
    </source>
</evidence>
<dbReference type="GeneID" id="9530592"/>
<evidence type="ECO:0000313" key="3">
    <source>
        <dbReference type="Proteomes" id="UP000008698"/>
    </source>
</evidence>
<evidence type="ECO:0000313" key="2">
    <source>
        <dbReference type="EMBL" id="EEY14593.1"/>
    </source>
</evidence>
<sequence>MDYKQPQAGGSVPAQSAPGKQRVPEKLPARAEAVVKQEAYHDAHQYAAAIQPDANHNVTAPEMTAAQDYTHLMPATHNRVPSVGGNLTDPSDHTTPMESGMSSGPSVQNTPNTHLTEITPSPRSDGIPDIRNSSSPYAGSSAHHAPTTRGTMTGRTMGGKGFPRKDNWRRHMINKHSINPTEDPEPHFVDETMTGT</sequence>
<accession>C9S6Y2</accession>
<name>C9S6Y2_VERA1</name>
<proteinExistence type="predicted"/>
<protein>
    <submittedName>
        <fullName evidence="2">Uncharacterized protein</fullName>
    </submittedName>
</protein>
<dbReference type="AlphaFoldDB" id="C9S6Y2"/>
<dbReference type="EMBL" id="DS985214">
    <property type="protein sequence ID" value="EEY14593.1"/>
    <property type="molecule type" value="Genomic_DNA"/>
</dbReference>
<dbReference type="KEGG" id="val:VDBG_00701"/>
<dbReference type="OrthoDB" id="6365676at2759"/>
<feature type="compositionally biased region" description="Polar residues" evidence="1">
    <location>
        <begin position="93"/>
        <end position="122"/>
    </location>
</feature>
<dbReference type="Proteomes" id="UP000008698">
    <property type="component" value="Unassembled WGS sequence"/>
</dbReference>
<dbReference type="HOGENOM" id="CLU_1391191_0_0_1"/>
<feature type="compositionally biased region" description="Basic and acidic residues" evidence="1">
    <location>
        <begin position="22"/>
        <end position="33"/>
    </location>
</feature>
<reference evidence="3" key="1">
    <citation type="journal article" date="2011" name="PLoS Pathog.">
        <title>Comparative genomics yields insights into niche adaptation of plant vascular wilt pathogens.</title>
        <authorList>
            <person name="Klosterman S.J."/>
            <person name="Subbarao K.V."/>
            <person name="Kang S."/>
            <person name="Veronese P."/>
            <person name="Gold S.E."/>
            <person name="Thomma B.P.H.J."/>
            <person name="Chen Z."/>
            <person name="Henrissat B."/>
            <person name="Lee Y.-H."/>
            <person name="Park J."/>
            <person name="Garcia-Pedrajas M.D."/>
            <person name="Barbara D.J."/>
            <person name="Anchieta A."/>
            <person name="de Jonge R."/>
            <person name="Santhanam P."/>
            <person name="Maruthachalam K."/>
            <person name="Atallah Z."/>
            <person name="Amyotte S.G."/>
            <person name="Paz Z."/>
            <person name="Inderbitzin P."/>
            <person name="Hayes R.J."/>
            <person name="Heiman D.I."/>
            <person name="Young S."/>
            <person name="Zeng Q."/>
            <person name="Engels R."/>
            <person name="Galagan J."/>
            <person name="Cuomo C.A."/>
            <person name="Dobinson K.F."/>
            <person name="Ma L.-J."/>
        </authorList>
    </citation>
    <scope>NUCLEOTIDE SEQUENCE [LARGE SCALE GENOMIC DNA]</scope>
    <source>
        <strain evidence="3">VaMs.102 / ATCC MYA-4576 / FGSC 10136</strain>
    </source>
</reference>
<feature type="region of interest" description="Disordered" evidence="1">
    <location>
        <begin position="76"/>
        <end position="196"/>
    </location>
</feature>
<dbReference type="RefSeq" id="XP_003009019.1">
    <property type="nucleotide sequence ID" value="XM_003008973.1"/>
</dbReference>
<keyword evidence="3" id="KW-1185">Reference proteome</keyword>
<organism evidence="3">
    <name type="scientific">Verticillium alfalfae (strain VaMs.102 / ATCC MYA-4576 / FGSC 10136)</name>
    <name type="common">Verticillium wilt of alfalfa</name>
    <name type="synonym">Verticillium albo-atrum</name>
    <dbReference type="NCBI Taxonomy" id="526221"/>
    <lineage>
        <taxon>Eukaryota</taxon>
        <taxon>Fungi</taxon>
        <taxon>Dikarya</taxon>
        <taxon>Ascomycota</taxon>
        <taxon>Pezizomycotina</taxon>
        <taxon>Sordariomycetes</taxon>
        <taxon>Hypocreomycetidae</taxon>
        <taxon>Glomerellales</taxon>
        <taxon>Plectosphaerellaceae</taxon>
        <taxon>Verticillium</taxon>
    </lineage>
</organism>
<gene>
    <name evidence="2" type="ORF">VDBG_00701</name>
</gene>